<dbReference type="Gene3D" id="4.10.240.10">
    <property type="entry name" value="Zn(2)-C6 fungal-type DNA-binding domain"/>
    <property type="match status" value="1"/>
</dbReference>
<feature type="compositionally biased region" description="Polar residues" evidence="2">
    <location>
        <begin position="206"/>
        <end position="217"/>
    </location>
</feature>
<accession>A0A395S7P6</accession>
<evidence type="ECO:0000313" key="5">
    <source>
        <dbReference type="Proteomes" id="UP000266234"/>
    </source>
</evidence>
<keyword evidence="5" id="KW-1185">Reference proteome</keyword>
<dbReference type="OrthoDB" id="10261408at2759"/>
<dbReference type="InterPro" id="IPR053187">
    <property type="entry name" value="Notoamide_regulator"/>
</dbReference>
<reference evidence="4 5" key="1">
    <citation type="journal article" date="2018" name="PLoS Pathog.">
        <title>Evolution of structural diversity of trichothecenes, a family of toxins produced by plant pathogenic and entomopathogenic fungi.</title>
        <authorList>
            <person name="Proctor R.H."/>
            <person name="McCormick S.P."/>
            <person name="Kim H.S."/>
            <person name="Cardoza R.E."/>
            <person name="Stanley A.M."/>
            <person name="Lindo L."/>
            <person name="Kelly A."/>
            <person name="Brown D.W."/>
            <person name="Lee T."/>
            <person name="Vaughan M.M."/>
            <person name="Alexander N.J."/>
            <person name="Busman M."/>
            <person name="Gutierrez S."/>
        </authorList>
    </citation>
    <scope>NUCLEOTIDE SEQUENCE [LARGE SCALE GENOMIC DNA]</scope>
    <source>
        <strain evidence="4 5">NRRL 20695</strain>
    </source>
</reference>
<proteinExistence type="predicted"/>
<dbReference type="EMBL" id="PXOG01000194">
    <property type="protein sequence ID" value="RGP68398.1"/>
    <property type="molecule type" value="Genomic_DNA"/>
</dbReference>
<dbReference type="PROSITE" id="PS50048">
    <property type="entry name" value="ZN2_CY6_FUNGAL_2"/>
    <property type="match status" value="1"/>
</dbReference>
<dbReference type="SUPFAM" id="SSF57701">
    <property type="entry name" value="Zn2/Cys6 DNA-binding domain"/>
    <property type="match status" value="1"/>
</dbReference>
<organism evidence="4 5">
    <name type="scientific">Fusarium longipes</name>
    <dbReference type="NCBI Taxonomy" id="694270"/>
    <lineage>
        <taxon>Eukaryota</taxon>
        <taxon>Fungi</taxon>
        <taxon>Dikarya</taxon>
        <taxon>Ascomycota</taxon>
        <taxon>Pezizomycotina</taxon>
        <taxon>Sordariomycetes</taxon>
        <taxon>Hypocreomycetidae</taxon>
        <taxon>Hypocreales</taxon>
        <taxon>Nectriaceae</taxon>
        <taxon>Fusarium</taxon>
    </lineage>
</organism>
<dbReference type="GO" id="GO:0008270">
    <property type="term" value="F:zinc ion binding"/>
    <property type="evidence" value="ECO:0007669"/>
    <property type="project" value="InterPro"/>
</dbReference>
<feature type="region of interest" description="Disordered" evidence="2">
    <location>
        <begin position="1"/>
        <end position="29"/>
    </location>
</feature>
<sequence length="715" mass="80500">MAANFRQIQPAPRDDDDDTGPYQGQDGHFVHGRSYKITKKKRQHVRIACNPCREKKRACNGAEPQCDQCRLRSLSCTYRVPPKTVDSTIKIQKQLDTLQHSFNQYADILDQLKTLPEQDALKLLQRLRSPADVVGAFSSMQGNLQTRARISNHKTSQAFLPSTSSKIEFELTALHGIVYPTLLPIDITTLDISPLGKPPSPPFAQSPDSGSLVSRKSSSTPIVLSSTGSRPYCDSRLKDVDISYWIKVPISNESAATLISLYLETDHTIISLMDADLFVESLVNCVPKFCSTFLVTAVLYVACHAYTALDLTAIPLGNLLLKQGERLFRAEGSADDVVTLAAINTLSMGCFFNGNDALAKELLNAGRRMGRRLGLYGVPHDSPSSLAFRKLPDDALRMTAYVAWGTYNWLTIHVLFFFDESIAITPALPIPGADRKHDSADYAWPEHRLPEYMGKSFTKLCEFFSIVQEVAVVYSANERIPIFDRVPIAFAEAKYQKILAWADSLGKDMIWNKDSREHVFLFHMWFHCAIIDIFRPFIQTQKNYKLRSFSSSDSTPGTIFSASLNQLKRIALIYRTQKMPSTYMPYINSCLILIANTLCKEGRHDPTARFYFLMCIRYWQHLNVGYPIFSHVIQAFLTMAINNGLMSNKEAKNLMEEVSAGGKHHELVHEGVQTTFIVDFDLAMTNLDEAVVQAVAEKFEEVALFDEFVAYKKEE</sequence>
<name>A0A395S7P6_9HYPO</name>
<evidence type="ECO:0000256" key="2">
    <source>
        <dbReference type="SAM" id="MobiDB-lite"/>
    </source>
</evidence>
<dbReference type="CDD" id="cd00067">
    <property type="entry name" value="GAL4"/>
    <property type="match status" value="1"/>
</dbReference>
<dbReference type="InterPro" id="IPR036864">
    <property type="entry name" value="Zn2-C6_fun-type_DNA-bd_sf"/>
</dbReference>
<dbReference type="CDD" id="cd12148">
    <property type="entry name" value="fungal_TF_MHR"/>
    <property type="match status" value="1"/>
</dbReference>
<dbReference type="GO" id="GO:0000981">
    <property type="term" value="F:DNA-binding transcription factor activity, RNA polymerase II-specific"/>
    <property type="evidence" value="ECO:0007669"/>
    <property type="project" value="InterPro"/>
</dbReference>
<dbReference type="PANTHER" id="PTHR47256:SF1">
    <property type="entry name" value="ZN(II)2CYS6 TRANSCRIPTION FACTOR (EUROFUNG)"/>
    <property type="match status" value="1"/>
</dbReference>
<evidence type="ECO:0000256" key="1">
    <source>
        <dbReference type="ARBA" id="ARBA00023242"/>
    </source>
</evidence>
<gene>
    <name evidence="4" type="ORF">FLONG3_8171</name>
</gene>
<evidence type="ECO:0000313" key="4">
    <source>
        <dbReference type="EMBL" id="RGP68398.1"/>
    </source>
</evidence>
<dbReference type="Pfam" id="PF00172">
    <property type="entry name" value="Zn_clus"/>
    <property type="match status" value="1"/>
</dbReference>
<dbReference type="PROSITE" id="PS00463">
    <property type="entry name" value="ZN2_CY6_FUNGAL_1"/>
    <property type="match status" value="1"/>
</dbReference>
<dbReference type="InterPro" id="IPR001138">
    <property type="entry name" value="Zn2Cys6_DnaBD"/>
</dbReference>
<feature type="domain" description="Zn(2)-C6 fungal-type" evidence="3">
    <location>
        <begin position="48"/>
        <end position="78"/>
    </location>
</feature>
<evidence type="ECO:0000259" key="3">
    <source>
        <dbReference type="PROSITE" id="PS50048"/>
    </source>
</evidence>
<dbReference type="Proteomes" id="UP000266234">
    <property type="component" value="Unassembled WGS sequence"/>
</dbReference>
<dbReference type="PANTHER" id="PTHR47256">
    <property type="entry name" value="ZN(II)2CYS6 TRANSCRIPTION FACTOR (EUROFUNG)-RELATED"/>
    <property type="match status" value="1"/>
</dbReference>
<keyword evidence="1" id="KW-0539">Nucleus</keyword>
<comment type="caution">
    <text evidence="4">The sequence shown here is derived from an EMBL/GenBank/DDBJ whole genome shotgun (WGS) entry which is preliminary data.</text>
</comment>
<dbReference type="STRING" id="694270.A0A395S7P6"/>
<feature type="region of interest" description="Disordered" evidence="2">
    <location>
        <begin position="198"/>
        <end position="217"/>
    </location>
</feature>
<dbReference type="AlphaFoldDB" id="A0A395S7P6"/>
<protein>
    <submittedName>
        <fullName evidence="4">Conidial development fluffy</fullName>
    </submittedName>
</protein>